<feature type="transmembrane region" description="Helical" evidence="2">
    <location>
        <begin position="201"/>
        <end position="227"/>
    </location>
</feature>
<name>A0AAV2MMN8_KNICA</name>
<feature type="transmembrane region" description="Helical" evidence="2">
    <location>
        <begin position="233"/>
        <end position="251"/>
    </location>
</feature>
<feature type="coiled-coil region" evidence="1">
    <location>
        <begin position="99"/>
        <end position="126"/>
    </location>
</feature>
<feature type="transmembrane region" description="Helical" evidence="2">
    <location>
        <begin position="454"/>
        <end position="487"/>
    </location>
</feature>
<protein>
    <submittedName>
        <fullName evidence="3">Uncharacterized protein</fullName>
    </submittedName>
</protein>
<gene>
    <name evidence="3" type="ORF">KC01_LOCUS40793</name>
</gene>
<dbReference type="EMBL" id="OZ035831">
    <property type="protein sequence ID" value="CAL1614757.1"/>
    <property type="molecule type" value="Genomic_DNA"/>
</dbReference>
<evidence type="ECO:0000313" key="3">
    <source>
        <dbReference type="EMBL" id="CAL1614757.1"/>
    </source>
</evidence>
<keyword evidence="2" id="KW-0812">Transmembrane</keyword>
<feature type="transmembrane region" description="Helical" evidence="2">
    <location>
        <begin position="394"/>
        <end position="418"/>
    </location>
</feature>
<evidence type="ECO:0000313" key="4">
    <source>
        <dbReference type="Proteomes" id="UP001497482"/>
    </source>
</evidence>
<sequence length="523" mass="58130">MKQTLLVSLLLTKSGKRFLQPKSVPCLFHWNNYLKKTQRPGVWERRPRVSQTAVAAAEDDVNANVDIVTDDEPSSGCIELAPDSTPIIEDHDYAASSFIVVDRMKYENMTREIEELRQQLESHHLTHRFGLQRFASSPEDIRYYTRFPSYGHLMAFWNLIKEATSRMVRVTSGQKNLSDSTSTETPVTRTTKLLPIDEVGFFWLGMVLGWVWWVGGCCLCLFCWSVFGGGLVWLFLLVWLVVLLGVVGGEFGGRCWGCICGGLGLGGCICWVCFWCVCCEFVVVFFVCVGGVWWFGGGMFWWGVVGVVGWGCVWCLFLVYGGGKVWVLEFGGLGVRGCGVGGVFCFLFLGWVCLLLLVFGGYFLVGVLGWWVWDFFVGLFSWVWDLVGLFYWGFWVVGVVLGWGVLVGYVCCFVMWVFGVGSFGGGFFGVVVGGVEGVGCLVGVWFLGWIFGCWVCFLVGLGVWVVCGWVCGVVCLGGVGGFFGWFFWRCGVLGWGGVWWVVCGGVVFWWGCGGGGLVGWLWC</sequence>
<dbReference type="AlphaFoldDB" id="A0AAV2MMN8"/>
<dbReference type="Proteomes" id="UP001497482">
    <property type="component" value="Chromosome 9"/>
</dbReference>
<evidence type="ECO:0000256" key="1">
    <source>
        <dbReference type="SAM" id="Coils"/>
    </source>
</evidence>
<reference evidence="3 4" key="1">
    <citation type="submission" date="2024-04" db="EMBL/GenBank/DDBJ databases">
        <authorList>
            <person name="Waldvogel A.-M."/>
            <person name="Schoenle A."/>
        </authorList>
    </citation>
    <scope>NUCLEOTIDE SEQUENCE [LARGE SCALE GENOMIC DNA]</scope>
</reference>
<evidence type="ECO:0000256" key="2">
    <source>
        <dbReference type="SAM" id="Phobius"/>
    </source>
</evidence>
<accession>A0AAV2MMN8</accession>
<feature type="transmembrane region" description="Helical" evidence="2">
    <location>
        <begin position="300"/>
        <end position="320"/>
    </location>
</feature>
<feature type="transmembrane region" description="Helical" evidence="2">
    <location>
        <begin position="340"/>
        <end position="364"/>
    </location>
</feature>
<feature type="transmembrane region" description="Helical" evidence="2">
    <location>
        <begin position="263"/>
        <end position="294"/>
    </location>
</feature>
<feature type="transmembrane region" description="Helical" evidence="2">
    <location>
        <begin position="424"/>
        <end position="447"/>
    </location>
</feature>
<keyword evidence="1" id="KW-0175">Coiled coil</keyword>
<keyword evidence="2" id="KW-1133">Transmembrane helix</keyword>
<organism evidence="3 4">
    <name type="scientific">Knipowitschia caucasica</name>
    <name type="common">Caucasian dwarf goby</name>
    <name type="synonym">Pomatoschistus caucasicus</name>
    <dbReference type="NCBI Taxonomy" id="637954"/>
    <lineage>
        <taxon>Eukaryota</taxon>
        <taxon>Metazoa</taxon>
        <taxon>Chordata</taxon>
        <taxon>Craniata</taxon>
        <taxon>Vertebrata</taxon>
        <taxon>Euteleostomi</taxon>
        <taxon>Actinopterygii</taxon>
        <taxon>Neopterygii</taxon>
        <taxon>Teleostei</taxon>
        <taxon>Neoteleostei</taxon>
        <taxon>Acanthomorphata</taxon>
        <taxon>Gobiaria</taxon>
        <taxon>Gobiiformes</taxon>
        <taxon>Gobioidei</taxon>
        <taxon>Gobiidae</taxon>
        <taxon>Gobiinae</taxon>
        <taxon>Knipowitschia</taxon>
    </lineage>
</organism>
<proteinExistence type="predicted"/>
<keyword evidence="4" id="KW-1185">Reference proteome</keyword>
<keyword evidence="2" id="KW-0472">Membrane</keyword>
<feature type="transmembrane region" description="Helical" evidence="2">
    <location>
        <begin position="499"/>
        <end position="522"/>
    </location>
</feature>